<organism evidence="3 4">
    <name type="scientific">Streptomyces iconiensis</name>
    <dbReference type="NCBI Taxonomy" id="1384038"/>
    <lineage>
        <taxon>Bacteria</taxon>
        <taxon>Bacillati</taxon>
        <taxon>Actinomycetota</taxon>
        <taxon>Actinomycetes</taxon>
        <taxon>Kitasatosporales</taxon>
        <taxon>Streptomycetaceae</taxon>
        <taxon>Streptomyces</taxon>
    </lineage>
</organism>
<evidence type="ECO:0000256" key="1">
    <source>
        <dbReference type="ARBA" id="ARBA00022857"/>
    </source>
</evidence>
<dbReference type="Gene3D" id="3.90.180.10">
    <property type="entry name" value="Medium-chain alcohol dehydrogenases, catalytic domain"/>
    <property type="match status" value="1"/>
</dbReference>
<sequence length="141" mass="13927">MSKAAGILAPGGPEALKLIDVAEPQAGAGQVRVRVRAAGVQPFDIAVVQGFVLPGTGPGFPRIPGNEFAGVIDQIGDGATGFALGDEVLGFGMLNGCAEYVVAGADQVTAKPAGMPWEVAGGFSAGAQTAHIALTEVGAAQ</sequence>
<comment type="caution">
    <text evidence="3">The sequence shown here is derived from an EMBL/GenBank/DDBJ whole genome shotgun (WGS) entry which is preliminary data.</text>
</comment>
<dbReference type="EMBL" id="JANCPR020000048">
    <property type="protein sequence ID" value="MDJ1136959.1"/>
    <property type="molecule type" value="Genomic_DNA"/>
</dbReference>
<evidence type="ECO:0000259" key="2">
    <source>
        <dbReference type="Pfam" id="PF08240"/>
    </source>
</evidence>
<keyword evidence="4" id="KW-1185">Reference proteome</keyword>
<dbReference type="Pfam" id="PF08240">
    <property type="entry name" value="ADH_N"/>
    <property type="match status" value="1"/>
</dbReference>
<protein>
    <submittedName>
        <fullName evidence="3">Alcohol dehydrogenase catalytic domain-containing protein</fullName>
    </submittedName>
</protein>
<proteinExistence type="predicted"/>
<dbReference type="SUPFAM" id="SSF50129">
    <property type="entry name" value="GroES-like"/>
    <property type="match status" value="1"/>
</dbReference>
<dbReference type="InterPro" id="IPR013154">
    <property type="entry name" value="ADH-like_N"/>
</dbReference>
<dbReference type="InterPro" id="IPR051603">
    <property type="entry name" value="Zinc-ADH_QOR/CCCR"/>
</dbReference>
<dbReference type="Proteomes" id="UP001214441">
    <property type="component" value="Unassembled WGS sequence"/>
</dbReference>
<feature type="domain" description="Alcohol dehydrogenase-like N-terminal" evidence="2">
    <location>
        <begin position="27"/>
        <end position="124"/>
    </location>
</feature>
<dbReference type="RefSeq" id="WP_274047370.1">
    <property type="nucleotide sequence ID" value="NZ_JANCPR020000048.1"/>
</dbReference>
<evidence type="ECO:0000313" key="4">
    <source>
        <dbReference type="Proteomes" id="UP001214441"/>
    </source>
</evidence>
<dbReference type="InterPro" id="IPR011032">
    <property type="entry name" value="GroES-like_sf"/>
</dbReference>
<keyword evidence="1" id="KW-0521">NADP</keyword>
<gene>
    <name evidence="3" type="ORF">NMN56_034465</name>
</gene>
<accession>A0ABT7A7G0</accession>
<dbReference type="PANTHER" id="PTHR44154">
    <property type="entry name" value="QUINONE OXIDOREDUCTASE"/>
    <property type="match status" value="1"/>
</dbReference>
<name>A0ABT7A7G0_9ACTN</name>
<dbReference type="PANTHER" id="PTHR44154:SF1">
    <property type="entry name" value="QUINONE OXIDOREDUCTASE"/>
    <property type="match status" value="1"/>
</dbReference>
<reference evidence="3 4" key="1">
    <citation type="submission" date="2023-05" db="EMBL/GenBank/DDBJ databases">
        <title>Streptantibioticus silvisoli sp. nov., acidotolerant actinomycetes 1 from pine litter.</title>
        <authorList>
            <person name="Swiecimska M."/>
            <person name="Golinska P."/>
            <person name="Sangal V."/>
            <person name="Wachnowicz B."/>
            <person name="Goodfellow M."/>
        </authorList>
    </citation>
    <scope>NUCLEOTIDE SEQUENCE [LARGE SCALE GENOMIC DNA]</scope>
    <source>
        <strain evidence="3 4">DSM 42109</strain>
    </source>
</reference>
<evidence type="ECO:0000313" key="3">
    <source>
        <dbReference type="EMBL" id="MDJ1136959.1"/>
    </source>
</evidence>